<organism evidence="1 2">
    <name type="scientific">Pseudomonas fluorescens</name>
    <dbReference type="NCBI Taxonomy" id="294"/>
    <lineage>
        <taxon>Bacteria</taxon>
        <taxon>Pseudomonadati</taxon>
        <taxon>Pseudomonadota</taxon>
        <taxon>Gammaproteobacteria</taxon>
        <taxon>Pseudomonadales</taxon>
        <taxon>Pseudomonadaceae</taxon>
        <taxon>Pseudomonas</taxon>
    </lineage>
</organism>
<dbReference type="InterPro" id="IPR009241">
    <property type="entry name" value="HigB-like"/>
</dbReference>
<proteinExistence type="predicted"/>
<dbReference type="AlphaFoldDB" id="A0A423M7F0"/>
<reference evidence="1 2" key="1">
    <citation type="submission" date="2016-10" db="EMBL/GenBank/DDBJ databases">
        <title>Comparative genome analysis of multiple Pseudomonas spp. focuses on biocontrol and plant growth promoting traits.</title>
        <authorList>
            <person name="Tao X.-Y."/>
            <person name="Taylor C.G."/>
        </authorList>
    </citation>
    <scope>NUCLEOTIDE SEQUENCE [LARGE SCALE GENOMIC DNA]</scope>
    <source>
        <strain evidence="1 2">28B5</strain>
    </source>
</reference>
<comment type="caution">
    <text evidence="1">The sequence shown here is derived from an EMBL/GenBank/DDBJ whole genome shotgun (WGS) entry which is preliminary data.</text>
</comment>
<gene>
    <name evidence="1" type="ORF">BK670_22870</name>
</gene>
<dbReference type="RefSeq" id="WP_123453465.1">
    <property type="nucleotide sequence ID" value="NZ_MOBX01000015.1"/>
</dbReference>
<dbReference type="Pfam" id="PF05973">
    <property type="entry name" value="Gp49"/>
    <property type="match status" value="1"/>
</dbReference>
<accession>A0A423M7F0</accession>
<sequence length="122" mass="13589">MSARKPLLWVCSSKKDLKQMPTDVQDVFGYALDLAQSGLKHPDAKPLKGFGGTGVLELIENFDTNTYRAIYTVRFGSAIYVLHCFQKKSTTGIKTAQSDVDLIRNRLRAAQDHAKGSENDRN</sequence>
<evidence type="ECO:0000313" key="2">
    <source>
        <dbReference type="Proteomes" id="UP000285378"/>
    </source>
</evidence>
<dbReference type="OrthoDB" id="9797093at2"/>
<dbReference type="Proteomes" id="UP000285378">
    <property type="component" value="Unassembled WGS sequence"/>
</dbReference>
<dbReference type="EMBL" id="MOBX01000015">
    <property type="protein sequence ID" value="RON78084.1"/>
    <property type="molecule type" value="Genomic_DNA"/>
</dbReference>
<name>A0A423M7F0_PSEFL</name>
<protein>
    <submittedName>
        <fullName evidence="1">Addiction module toxin RelE</fullName>
    </submittedName>
</protein>
<evidence type="ECO:0000313" key="1">
    <source>
        <dbReference type="EMBL" id="RON78084.1"/>
    </source>
</evidence>